<evidence type="ECO:0000313" key="1">
    <source>
        <dbReference type="EMBL" id="SGZ00474.1"/>
    </source>
</evidence>
<name>A0A090IMY7_9GAMM</name>
<dbReference type="EMBL" id="FPLD01000061">
    <property type="protein sequence ID" value="SGZ00474.1"/>
    <property type="molecule type" value="Genomic_DNA"/>
</dbReference>
<dbReference type="KEGG" id="mvs:MVIS_3978"/>
<organism evidence="1 2">
    <name type="scientific">Moritella viscosa</name>
    <dbReference type="NCBI Taxonomy" id="80854"/>
    <lineage>
        <taxon>Bacteria</taxon>
        <taxon>Pseudomonadati</taxon>
        <taxon>Pseudomonadota</taxon>
        <taxon>Gammaproteobacteria</taxon>
        <taxon>Alteromonadales</taxon>
        <taxon>Moritellaceae</taxon>
        <taxon>Moritella</taxon>
    </lineage>
</organism>
<protein>
    <submittedName>
        <fullName evidence="1">Uncharacterized protein</fullName>
    </submittedName>
</protein>
<dbReference type="PATRIC" id="fig|80854.5.peg.4212"/>
<dbReference type="RefSeq" id="WP_045111932.1">
    <property type="nucleotide sequence ID" value="NZ_FPLD01000061.1"/>
</dbReference>
<sequence>MKKILFLSVLLVSNVTNAELNLDYRAYNTPVNYNFAEVEVGYKTYKADGNEDNMKVISIGSELMLNEKVIMKYSFSGEEINDLAKILTLNMGLLYRISLAEKVDVVLGGEVAFDWLALEGTDTDTDTDYSYDNYDIGAHLGLRYGFTDNVEGVTQVIISDSSSYSLITTLVTTKLSYYVTKNVGVGAFYTAGFNDKFDSTYAGANIKVRF</sequence>
<dbReference type="Proteomes" id="UP000183794">
    <property type="component" value="Unassembled WGS sequence"/>
</dbReference>
<proteinExistence type="predicted"/>
<reference evidence="1 2" key="1">
    <citation type="submission" date="2016-11" db="EMBL/GenBank/DDBJ databases">
        <authorList>
            <person name="Jaros S."/>
            <person name="Januszkiewicz K."/>
            <person name="Wedrychowicz H."/>
        </authorList>
    </citation>
    <scope>NUCLEOTIDE SEQUENCE [LARGE SCALE GENOMIC DNA]</scope>
    <source>
        <strain evidence="1">NVI 5450</strain>
    </source>
</reference>
<dbReference type="HOGENOM" id="CLU_1308983_0_0_6"/>
<evidence type="ECO:0000313" key="2">
    <source>
        <dbReference type="Proteomes" id="UP000183794"/>
    </source>
</evidence>
<accession>A0A090IMY7</accession>
<dbReference type="AlphaFoldDB" id="A0A090IMY7"/>
<gene>
    <name evidence="1" type="ORF">NVI5450_2319</name>
</gene>
<dbReference type="OrthoDB" id="6399590at2"/>